<keyword evidence="1" id="KW-0472">Membrane</keyword>
<keyword evidence="1" id="KW-0812">Transmembrane</keyword>
<accession>A0A1Q8W0X3</accession>
<reference evidence="2 3" key="1">
    <citation type="submission" date="2016-12" db="EMBL/GenBank/DDBJ databases">
        <title>Genomic comparison of strains in the 'Actinomyces naeslundii' group.</title>
        <authorList>
            <person name="Mughal S.R."/>
            <person name="Do T."/>
            <person name="Gilbert S.C."/>
            <person name="Witherden E.A."/>
            <person name="Didelot X."/>
            <person name="Beighton D."/>
        </authorList>
    </citation>
    <scope>NUCLEOTIDE SEQUENCE [LARGE SCALE GENOMIC DNA]</scope>
    <source>
        <strain evidence="2 3">MMRCO6-1</strain>
    </source>
</reference>
<gene>
    <name evidence="2" type="ORF">BKH27_03620</name>
</gene>
<dbReference type="Proteomes" id="UP000185772">
    <property type="component" value="Unassembled WGS sequence"/>
</dbReference>
<evidence type="ECO:0000313" key="3">
    <source>
        <dbReference type="Proteomes" id="UP000185772"/>
    </source>
</evidence>
<organism evidence="2 3">
    <name type="scientific">Actinomyces oris</name>
    <dbReference type="NCBI Taxonomy" id="544580"/>
    <lineage>
        <taxon>Bacteria</taxon>
        <taxon>Bacillati</taxon>
        <taxon>Actinomycetota</taxon>
        <taxon>Actinomycetes</taxon>
        <taxon>Actinomycetales</taxon>
        <taxon>Actinomycetaceae</taxon>
        <taxon>Actinomyces</taxon>
    </lineage>
</organism>
<feature type="transmembrane region" description="Helical" evidence="1">
    <location>
        <begin position="12"/>
        <end position="28"/>
    </location>
</feature>
<dbReference type="AlphaFoldDB" id="A0A1Q8W0X3"/>
<keyword evidence="1" id="KW-1133">Transmembrane helix</keyword>
<sequence length="121" mass="13686">MLNEAVTLHRRFPYAVLAGFFVLLADFSPEQGFIRAFKVNDLEREVPLDEMFEALIERVAERNFDSYEAFDSRGARSFPGLGSSAPVSVDGYRAYGDVLCETQVWQRSTPPWTVPCTRPSC</sequence>
<name>A0A1Q8W0X3_9ACTO</name>
<proteinExistence type="predicted"/>
<evidence type="ECO:0000256" key="1">
    <source>
        <dbReference type="SAM" id="Phobius"/>
    </source>
</evidence>
<dbReference type="EMBL" id="MSKM01000010">
    <property type="protein sequence ID" value="OLO54692.1"/>
    <property type="molecule type" value="Genomic_DNA"/>
</dbReference>
<comment type="caution">
    <text evidence="2">The sequence shown here is derived from an EMBL/GenBank/DDBJ whole genome shotgun (WGS) entry which is preliminary data.</text>
</comment>
<evidence type="ECO:0000313" key="2">
    <source>
        <dbReference type="EMBL" id="OLO54692.1"/>
    </source>
</evidence>
<protein>
    <submittedName>
        <fullName evidence="2">Uncharacterized protein</fullName>
    </submittedName>
</protein>